<dbReference type="Proteomes" id="UP000000600">
    <property type="component" value="Unassembled WGS sequence"/>
</dbReference>
<dbReference type="GO" id="GO:0007189">
    <property type="term" value="P:adenylate cyclase-activating G protein-coupled receptor signaling pathway"/>
    <property type="evidence" value="ECO:0000318"/>
    <property type="project" value="GO_Central"/>
</dbReference>
<reference evidence="2 3" key="1">
    <citation type="journal article" date="2006" name="Nature">
        <title>Global trends of whole-genome duplications revealed by the ciliate Paramecium tetraurelia.</title>
        <authorList>
            <consortium name="Genoscope"/>
            <person name="Aury J.-M."/>
            <person name="Jaillon O."/>
            <person name="Duret L."/>
            <person name="Noel B."/>
            <person name="Jubin C."/>
            <person name="Porcel B.M."/>
            <person name="Segurens B."/>
            <person name="Daubin V."/>
            <person name="Anthouard V."/>
            <person name="Aiach N."/>
            <person name="Arnaiz O."/>
            <person name="Billaut A."/>
            <person name="Beisson J."/>
            <person name="Blanc I."/>
            <person name="Bouhouche K."/>
            <person name="Camara F."/>
            <person name="Duharcourt S."/>
            <person name="Guigo R."/>
            <person name="Gogendeau D."/>
            <person name="Katinka M."/>
            <person name="Keller A.-M."/>
            <person name="Kissmehl R."/>
            <person name="Klotz C."/>
            <person name="Koll F."/>
            <person name="Le Moue A."/>
            <person name="Lepere C."/>
            <person name="Malinsky S."/>
            <person name="Nowacki M."/>
            <person name="Nowak J.K."/>
            <person name="Plattner H."/>
            <person name="Poulain J."/>
            <person name="Ruiz F."/>
            <person name="Serrano V."/>
            <person name="Zagulski M."/>
            <person name="Dessen P."/>
            <person name="Betermier M."/>
            <person name="Weissenbach J."/>
            <person name="Scarpelli C."/>
            <person name="Schachter V."/>
            <person name="Sperling L."/>
            <person name="Meyer E."/>
            <person name="Cohen J."/>
            <person name="Wincker P."/>
        </authorList>
    </citation>
    <scope>NUCLEOTIDE SEQUENCE [LARGE SCALE GENOMIC DNA]</scope>
    <source>
        <strain evidence="2 3">Stock d4-2</strain>
    </source>
</reference>
<dbReference type="RefSeq" id="XP_001452708.1">
    <property type="nucleotide sequence ID" value="XM_001452671.1"/>
</dbReference>
<gene>
    <name evidence="2" type="ORF">GSPATT00002711001</name>
</gene>
<dbReference type="Gene3D" id="2.60.120.10">
    <property type="entry name" value="Jelly Rolls"/>
    <property type="match status" value="1"/>
</dbReference>
<dbReference type="EMBL" id="CT868540">
    <property type="protein sequence ID" value="CAK85311.1"/>
    <property type="molecule type" value="Genomic_DNA"/>
</dbReference>
<dbReference type="GeneID" id="5038493"/>
<feature type="domain" description="Cyclic nucleotide-binding" evidence="1">
    <location>
        <begin position="313"/>
        <end position="372"/>
    </location>
</feature>
<dbReference type="InterPro" id="IPR014710">
    <property type="entry name" value="RmlC-like_jellyroll"/>
</dbReference>
<dbReference type="OrthoDB" id="434564at2759"/>
<accession>A0DQJ4</accession>
<name>A0DQJ4_PARTE</name>
<protein>
    <recommendedName>
        <fullName evidence="1">Cyclic nucleotide-binding domain-containing protein</fullName>
    </recommendedName>
</protein>
<keyword evidence="3" id="KW-1185">Reference proteome</keyword>
<dbReference type="GO" id="GO:0005952">
    <property type="term" value="C:cAMP-dependent protein kinase complex"/>
    <property type="evidence" value="ECO:0000318"/>
    <property type="project" value="GO_Central"/>
</dbReference>
<sequence>MNIPESLIQNNSLQPGQQVIGDGQDQNIQTDCHRQNQASKNIFNNEDEANFKILVTLLSQIRQFQVRYLYYYIENDIQMIEKSLKPFFILQFIAITHRFPNKIIRLVYILQGDQATSYFIIEKGQVEVIINEKQIILERDCFIVQYNQKCINQNITDCKFWMLDGITFRKAVESMMKVGYEENRKFINKIEQFSFMTPQQKDSIAHSLITTKFEPEGSIVNEGDQADSFLQLRQEHLEFTQGINKLILWVPQTVLVNKLYIIKDKEEHQQKLLQKSNAYLWVEIIQLRYWGITFSCLSTKILSDGLLFGKSDILNQLKKLHQGKITQEAQIQNYNKGSVILKKDTKFEQLVIVLEGSLQSDDDKIGKGNYFGYQFPPKKRNNDIIKSQQRFNLLKYLQYLEAILKQQSKENLKYNNNTFLLKQTILIFRQRILSLLRNYLQFNLRCFIQLSIKLKQLLCTEMHKYGQNFVGKIAKTTFIREDNSRNQQFSIYFGIYQNIQR</sequence>
<dbReference type="GO" id="GO:0030552">
    <property type="term" value="F:cAMP binding"/>
    <property type="evidence" value="ECO:0000318"/>
    <property type="project" value="GO_Central"/>
</dbReference>
<dbReference type="SUPFAM" id="SSF51206">
    <property type="entry name" value="cAMP-binding domain-like"/>
    <property type="match status" value="2"/>
</dbReference>
<dbReference type="GO" id="GO:0034236">
    <property type="term" value="F:protein kinase A catalytic subunit binding"/>
    <property type="evidence" value="ECO:0000318"/>
    <property type="project" value="GO_Central"/>
</dbReference>
<dbReference type="InterPro" id="IPR018490">
    <property type="entry name" value="cNMP-bd_dom_sf"/>
</dbReference>
<dbReference type="STRING" id="5888.A0DQJ4"/>
<evidence type="ECO:0000259" key="1">
    <source>
        <dbReference type="PROSITE" id="PS50042"/>
    </source>
</evidence>
<dbReference type="PROSITE" id="PS50042">
    <property type="entry name" value="CNMP_BINDING_3"/>
    <property type="match status" value="2"/>
</dbReference>
<dbReference type="AlphaFoldDB" id="A0DQJ4"/>
<dbReference type="KEGG" id="ptm:GSPATT00002711001"/>
<dbReference type="InParanoid" id="A0DQJ4"/>
<dbReference type="GO" id="GO:0004862">
    <property type="term" value="F:cAMP-dependent protein kinase inhibitor activity"/>
    <property type="evidence" value="ECO:0000318"/>
    <property type="project" value="GO_Central"/>
</dbReference>
<dbReference type="InterPro" id="IPR000595">
    <property type="entry name" value="cNMP-bd_dom"/>
</dbReference>
<organism evidence="2 3">
    <name type="scientific">Paramecium tetraurelia</name>
    <dbReference type="NCBI Taxonomy" id="5888"/>
    <lineage>
        <taxon>Eukaryota</taxon>
        <taxon>Sar</taxon>
        <taxon>Alveolata</taxon>
        <taxon>Ciliophora</taxon>
        <taxon>Intramacronucleata</taxon>
        <taxon>Oligohymenophorea</taxon>
        <taxon>Peniculida</taxon>
        <taxon>Parameciidae</taxon>
        <taxon>Paramecium</taxon>
    </lineage>
</organism>
<evidence type="ECO:0000313" key="2">
    <source>
        <dbReference type="EMBL" id="CAK85311.1"/>
    </source>
</evidence>
<evidence type="ECO:0000313" key="3">
    <source>
        <dbReference type="Proteomes" id="UP000000600"/>
    </source>
</evidence>
<dbReference type="GO" id="GO:0005829">
    <property type="term" value="C:cytosol"/>
    <property type="evidence" value="ECO:0000318"/>
    <property type="project" value="GO_Central"/>
</dbReference>
<feature type="domain" description="Cyclic nucleotide-binding" evidence="1">
    <location>
        <begin position="109"/>
        <end position="133"/>
    </location>
</feature>
<dbReference type="HOGENOM" id="CLU_544546_0_0_1"/>
<proteinExistence type="predicted"/>